<dbReference type="InterPro" id="IPR001447">
    <property type="entry name" value="Arylamine_N-AcTrfase"/>
</dbReference>
<evidence type="ECO:0000256" key="2">
    <source>
        <dbReference type="SAM" id="MobiDB-lite"/>
    </source>
</evidence>
<dbReference type="GO" id="GO:0016407">
    <property type="term" value="F:acetyltransferase activity"/>
    <property type="evidence" value="ECO:0007669"/>
    <property type="project" value="InterPro"/>
</dbReference>
<dbReference type="EMBL" id="CENE01000026">
    <property type="protein sequence ID" value="CEQ42420.1"/>
    <property type="molecule type" value="Genomic_DNA"/>
</dbReference>
<dbReference type="Pfam" id="PF00797">
    <property type="entry name" value="Acetyltransf_2"/>
    <property type="match status" value="1"/>
</dbReference>
<gene>
    <name evidence="3" type="primary">SPOSA6832_04234</name>
</gene>
<dbReference type="PANTHER" id="PTHR11786:SF0">
    <property type="entry name" value="ARYLAMINE N-ACETYLTRANSFERASE 4-RELATED"/>
    <property type="match status" value="1"/>
</dbReference>
<protein>
    <submittedName>
        <fullName evidence="3">SPOSA6832_04234-mRNA-1:cds</fullName>
    </submittedName>
</protein>
<name>A0A0D6ES67_SPOSA</name>
<feature type="non-terminal residue" evidence="3">
    <location>
        <position position="1"/>
    </location>
</feature>
<sequence length="343" mass="38915">MASVFASRTASGKLGRDDAALYLERIHLPQSLLDAEPSVDLLRQLQSSHIITVPFDSTWVHVPSWHDLDATIELRGGETVQLGEQAFNRIVKLRRGGYCFLNNGTFASFLRYWDFRVSECCAKVNANYRKDPDIDGVDWEPISHQVSIVDWEGSDGRYLVDIGFGSSSAYPMPLRDGVQVTSIPSADVFNLTKHDRLPYTLPSLLVDQFPHWVVARRCLPVETTAEKPYYWSPLYAFVVQSVSYRDFVVLNHYNSTHPDATFSKMFVATLLHQNGERTTLQYRDGMVDGQGRKASKLGRTTAPESGKREEEKDVRWIEMRVGPIRKVLEEVFAMRFPDGYAGN</sequence>
<accession>A0A0D6ES67</accession>
<comment type="similarity">
    <text evidence="1">Belongs to the arylamine N-acetyltransferase family.</text>
</comment>
<feature type="region of interest" description="Disordered" evidence="2">
    <location>
        <begin position="289"/>
        <end position="311"/>
    </location>
</feature>
<dbReference type="SUPFAM" id="SSF54001">
    <property type="entry name" value="Cysteine proteinases"/>
    <property type="match status" value="1"/>
</dbReference>
<dbReference type="PANTHER" id="PTHR11786">
    <property type="entry name" value="N-HYDROXYARYLAMINE O-ACETYLTRANSFERASE"/>
    <property type="match status" value="1"/>
</dbReference>
<proteinExistence type="inferred from homology"/>
<evidence type="ECO:0000313" key="4">
    <source>
        <dbReference type="Proteomes" id="UP000243876"/>
    </source>
</evidence>
<dbReference type="InterPro" id="IPR053710">
    <property type="entry name" value="Arylamine_NAT_domain_sf"/>
</dbReference>
<dbReference type="Proteomes" id="UP000243876">
    <property type="component" value="Unassembled WGS sequence"/>
</dbReference>
<evidence type="ECO:0000313" key="3">
    <source>
        <dbReference type="EMBL" id="CEQ42420.1"/>
    </source>
</evidence>
<dbReference type="Gene3D" id="3.30.2140.20">
    <property type="match status" value="1"/>
</dbReference>
<keyword evidence="4" id="KW-1185">Reference proteome</keyword>
<organism evidence="3 4">
    <name type="scientific">Sporidiobolus salmonicolor</name>
    <name type="common">Yeast-like fungus</name>
    <name type="synonym">Sporobolomyces salmonicolor</name>
    <dbReference type="NCBI Taxonomy" id="5005"/>
    <lineage>
        <taxon>Eukaryota</taxon>
        <taxon>Fungi</taxon>
        <taxon>Dikarya</taxon>
        <taxon>Basidiomycota</taxon>
        <taxon>Pucciniomycotina</taxon>
        <taxon>Microbotryomycetes</taxon>
        <taxon>Sporidiobolales</taxon>
        <taxon>Sporidiobolaceae</taxon>
        <taxon>Sporobolomyces</taxon>
    </lineage>
</organism>
<dbReference type="OrthoDB" id="10260017at2759"/>
<reference evidence="4" key="1">
    <citation type="submission" date="2015-02" db="EMBL/GenBank/DDBJ databases">
        <authorList>
            <person name="Gon?alves P."/>
        </authorList>
    </citation>
    <scope>NUCLEOTIDE SEQUENCE [LARGE SCALE GENOMIC DNA]</scope>
</reference>
<dbReference type="AlphaFoldDB" id="A0A0D6ES67"/>
<evidence type="ECO:0000256" key="1">
    <source>
        <dbReference type="ARBA" id="ARBA00006547"/>
    </source>
</evidence>
<dbReference type="InterPro" id="IPR038765">
    <property type="entry name" value="Papain-like_cys_pep_sf"/>
</dbReference>